<dbReference type="Proteomes" id="UP000713479">
    <property type="component" value="Unassembled WGS sequence"/>
</dbReference>
<name>A0A8T3VJS7_9EURY</name>
<feature type="transmembrane region" description="Helical" evidence="1">
    <location>
        <begin position="72"/>
        <end position="90"/>
    </location>
</feature>
<evidence type="ECO:0000259" key="2">
    <source>
        <dbReference type="Pfam" id="PF13240"/>
    </source>
</evidence>
<dbReference type="Gene3D" id="4.10.1060.50">
    <property type="match status" value="1"/>
</dbReference>
<dbReference type="InterPro" id="IPR026870">
    <property type="entry name" value="Zinc_ribbon_dom"/>
</dbReference>
<organism evidence="3 4">
    <name type="scientific">Methanobrevibacter millerae</name>
    <dbReference type="NCBI Taxonomy" id="230361"/>
    <lineage>
        <taxon>Archaea</taxon>
        <taxon>Methanobacteriati</taxon>
        <taxon>Methanobacteriota</taxon>
        <taxon>Methanomada group</taxon>
        <taxon>Methanobacteria</taxon>
        <taxon>Methanobacteriales</taxon>
        <taxon>Methanobacteriaceae</taxon>
        <taxon>Methanobrevibacter</taxon>
    </lineage>
</organism>
<keyword evidence="1" id="KW-0812">Transmembrane</keyword>
<keyword evidence="1" id="KW-0472">Membrane</keyword>
<reference evidence="3" key="1">
    <citation type="submission" date="2019-04" db="EMBL/GenBank/DDBJ databases">
        <title>Evolution of Biomass-Degrading Anaerobic Consortia Revealed by Metagenomics.</title>
        <authorList>
            <person name="Peng X."/>
        </authorList>
    </citation>
    <scope>NUCLEOTIDE SEQUENCE</scope>
    <source>
        <strain evidence="3">SIG13</strain>
    </source>
</reference>
<protein>
    <submittedName>
        <fullName evidence="3">Zinc-ribbon domain-containing protein</fullName>
    </submittedName>
</protein>
<sequence length="92" mass="10423">MIYCPECGEENPDGSKFCRKCGVNLVYDEPKKETTAKKVTVEIDEGPIRPKTVNTNYSNTNTSAKKDNDDKWCWGCCICMFFLFIIFAIAGH</sequence>
<evidence type="ECO:0000313" key="3">
    <source>
        <dbReference type="EMBL" id="MBE6509681.1"/>
    </source>
</evidence>
<dbReference type="AlphaFoldDB" id="A0A8T3VJS7"/>
<dbReference type="Pfam" id="PF13240">
    <property type="entry name" value="Zn_Ribbon_1"/>
    <property type="match status" value="1"/>
</dbReference>
<comment type="caution">
    <text evidence="3">The sequence shown here is derived from an EMBL/GenBank/DDBJ whole genome shotgun (WGS) entry which is preliminary data.</text>
</comment>
<dbReference type="InterPro" id="IPR038587">
    <property type="entry name" value="Ribosomal_eL40_sf"/>
</dbReference>
<evidence type="ECO:0000256" key="1">
    <source>
        <dbReference type="SAM" id="Phobius"/>
    </source>
</evidence>
<gene>
    <name evidence="3" type="ORF">E7Z74_00205</name>
</gene>
<proteinExistence type="predicted"/>
<keyword evidence="1" id="KW-1133">Transmembrane helix</keyword>
<feature type="domain" description="Zinc-ribbon" evidence="2">
    <location>
        <begin position="3"/>
        <end position="22"/>
    </location>
</feature>
<accession>A0A8T3VJS7</accession>
<evidence type="ECO:0000313" key="4">
    <source>
        <dbReference type="Proteomes" id="UP000713479"/>
    </source>
</evidence>
<dbReference type="EMBL" id="SUTF01000001">
    <property type="protein sequence ID" value="MBE6509681.1"/>
    <property type="molecule type" value="Genomic_DNA"/>
</dbReference>